<accession>A0A9X7Q611</accession>
<evidence type="ECO:0008006" key="3">
    <source>
        <dbReference type="Google" id="ProtNLM"/>
    </source>
</evidence>
<protein>
    <recommendedName>
        <fullName evidence="3">Tail spike protein</fullName>
    </recommendedName>
</protein>
<gene>
    <name evidence="1" type="ORF">DL189_09335</name>
</gene>
<dbReference type="AlphaFoldDB" id="A0A9X7Q611"/>
<dbReference type="EMBL" id="QHMI01000006">
    <property type="protein sequence ID" value="PXB41163.1"/>
    <property type="molecule type" value="Genomic_DNA"/>
</dbReference>
<sequence length="722" mass="78206">MATTPTNLPVPSESYRDLKYNAGKFDEVITSFAEWYIDRFGNKHYTVQGLKALFDSKIYEWDQIFQQFLVSSGYQFLGDYVDGPLTFTERNQYIRYDGQYWKLNAETDLDFTTTGTDATSWASDVTHLSLIDGDTLRQELASDNGSNLVATRLPYASSVKRTQTDKNLDVYTASDFGIKGDGTDETQKLLSLITNRNGRKIDLQGLTISFSGINLTEVSDLVISNGALNYVGGSATFAFKINASARIILNDIALNGNSVPAKGLYLNASSNEAQLYISGFKGRNFRETTTGLASGIFATSDSSVFWDKVVIDNSSVYDITNAGTGTNVGRGILIHNFKLAICTRLDIRRVAPYQDADGIFALSPNYPAAVFICDDSYFEDCQKRSVKSQIMNSRISNITAKRTQSFTVGAGQTEVDLQAGGSLDGLSCYYADGSAPQSIVSGGYVSGATVFKGVALRNIDVHCDDSTDIIPRLVSFFNNFSGTYDGYVAENIKCNTIIENMCYFYGLVGNSSPTAYIFNEVILRNIQASGISSSPSSAVVQISRGNSQYVKAIVRLQNCNLGDGKTAPISYLDTTPGSTTFLDVLCRQVSNCRGFDVLTTANSDTMQRIYATFVDVAENSATTLSIPIRTVAGRTAIKVSVMYNSSRDSQAAKLFTEGYLFYGATTPYYVESVAGVKTNANTGSISITSSGNSIAINKTAGSTSSGGRLTAIVEHIASVDVQ</sequence>
<organism evidence="1 2">
    <name type="scientific">Enterobacter hormaechei</name>
    <dbReference type="NCBI Taxonomy" id="158836"/>
    <lineage>
        <taxon>Bacteria</taxon>
        <taxon>Pseudomonadati</taxon>
        <taxon>Pseudomonadota</taxon>
        <taxon>Gammaproteobacteria</taxon>
        <taxon>Enterobacterales</taxon>
        <taxon>Enterobacteriaceae</taxon>
        <taxon>Enterobacter</taxon>
        <taxon>Enterobacter cloacae complex</taxon>
    </lineage>
</organism>
<evidence type="ECO:0000313" key="1">
    <source>
        <dbReference type="EMBL" id="PXB41163.1"/>
    </source>
</evidence>
<proteinExistence type="predicted"/>
<reference evidence="1 2" key="1">
    <citation type="submission" date="2018-05" db="EMBL/GenBank/DDBJ databases">
        <title>Evaluation of testing and processing parameters for the GenePOC Carba assay.</title>
        <authorList>
            <person name="Walsh T.R."/>
        </authorList>
    </citation>
    <scope>NUCLEOTIDE SEQUENCE [LARGE SCALE GENOMIC DNA]</scope>
    <source>
        <strain evidence="1 2">PECIMP</strain>
    </source>
</reference>
<comment type="caution">
    <text evidence="1">The sequence shown here is derived from an EMBL/GenBank/DDBJ whole genome shotgun (WGS) entry which is preliminary data.</text>
</comment>
<dbReference type="Proteomes" id="UP000246375">
    <property type="component" value="Unassembled WGS sequence"/>
</dbReference>
<dbReference type="RefSeq" id="WP_110129231.1">
    <property type="nucleotide sequence ID" value="NZ_QHMI01000006.1"/>
</dbReference>
<evidence type="ECO:0000313" key="2">
    <source>
        <dbReference type="Proteomes" id="UP000246375"/>
    </source>
</evidence>
<name>A0A9X7Q611_9ENTR</name>